<evidence type="ECO:0000313" key="2">
    <source>
        <dbReference type="EMBL" id="OIN57113.1"/>
    </source>
</evidence>
<feature type="chain" id="PRO_5010226176" evidence="1">
    <location>
        <begin position="20"/>
        <end position="219"/>
    </location>
</feature>
<accession>A0A1S2VEG9</accession>
<organism evidence="2 3">
    <name type="scientific">Arsenicibacter rosenii</name>
    <dbReference type="NCBI Taxonomy" id="1750698"/>
    <lineage>
        <taxon>Bacteria</taxon>
        <taxon>Pseudomonadati</taxon>
        <taxon>Bacteroidota</taxon>
        <taxon>Cytophagia</taxon>
        <taxon>Cytophagales</taxon>
        <taxon>Spirosomataceae</taxon>
        <taxon>Arsenicibacter</taxon>
    </lineage>
</organism>
<name>A0A1S2VEG9_9BACT</name>
<sequence>MKATFSLVFALLTIFSAQAQLANDNTLAVQIDGKEYKTQPRQIQIGNYAYFTGNSTKPDRMLRVWLGDFNGRAVSEPGLYLIVNADRPDTRENIKRAQDLGKYRGIAAIRYVEETKTPRMEYHVGDSQNNNETLEVKSVSDGFIELSFNATLSGTYWKEKASATVFGGLGRLRDKIEDKVVTSATGYDNNIDPEGNGYKKQDKTDTVILKDGKMRLKKN</sequence>
<proteinExistence type="predicted"/>
<comment type="caution">
    <text evidence="2">The sequence shown here is derived from an EMBL/GenBank/DDBJ whole genome shotgun (WGS) entry which is preliminary data.</text>
</comment>
<evidence type="ECO:0000256" key="1">
    <source>
        <dbReference type="SAM" id="SignalP"/>
    </source>
</evidence>
<keyword evidence="1" id="KW-0732">Signal</keyword>
<dbReference type="EMBL" id="MORL01000015">
    <property type="protein sequence ID" value="OIN57113.1"/>
    <property type="molecule type" value="Genomic_DNA"/>
</dbReference>
<feature type="signal peptide" evidence="1">
    <location>
        <begin position="1"/>
        <end position="19"/>
    </location>
</feature>
<dbReference type="OrthoDB" id="940983at2"/>
<dbReference type="Proteomes" id="UP000181790">
    <property type="component" value="Unassembled WGS sequence"/>
</dbReference>
<dbReference type="RefSeq" id="WP_071505249.1">
    <property type="nucleotide sequence ID" value="NZ_MORL01000015.1"/>
</dbReference>
<evidence type="ECO:0000313" key="3">
    <source>
        <dbReference type="Proteomes" id="UP000181790"/>
    </source>
</evidence>
<reference evidence="2 3" key="1">
    <citation type="submission" date="2016-10" db="EMBL/GenBank/DDBJ databases">
        <title>Arsenicibacter rosenii gen. nov., sp. nov., an efficient arsenic-methylating bacterium isolated from an arsenic-contaminated paddy soil.</title>
        <authorList>
            <person name="Huang K."/>
        </authorList>
    </citation>
    <scope>NUCLEOTIDE SEQUENCE [LARGE SCALE GENOMIC DNA]</scope>
    <source>
        <strain evidence="2 3">SM-1</strain>
    </source>
</reference>
<keyword evidence="3" id="KW-1185">Reference proteome</keyword>
<protein>
    <submittedName>
        <fullName evidence="2">Uncharacterized protein</fullName>
    </submittedName>
</protein>
<dbReference type="AlphaFoldDB" id="A0A1S2VEG9"/>
<gene>
    <name evidence="2" type="ORF">BLX24_21400</name>
</gene>